<reference evidence="2 3" key="1">
    <citation type="submission" date="2019-08" db="EMBL/GenBank/DDBJ databases">
        <title>Draft genome sequences of two oriental melons (Cucumis melo L. var makuwa).</title>
        <authorList>
            <person name="Kwon S.-Y."/>
        </authorList>
    </citation>
    <scope>NUCLEOTIDE SEQUENCE [LARGE SCALE GENOMIC DNA]</scope>
    <source>
        <strain evidence="3">cv. SW 3</strain>
        <tissue evidence="2">Leaf</tissue>
    </source>
</reference>
<name>A0A5A7VAJ8_CUCMM</name>
<comment type="caution">
    <text evidence="2">The sequence shown here is derived from an EMBL/GenBank/DDBJ whole genome shotgun (WGS) entry which is preliminary data.</text>
</comment>
<dbReference type="Proteomes" id="UP000321393">
    <property type="component" value="Unassembled WGS sequence"/>
</dbReference>
<dbReference type="EMBL" id="SSTE01002667">
    <property type="protein sequence ID" value="KAA0063446.1"/>
    <property type="molecule type" value="Genomic_DNA"/>
</dbReference>
<proteinExistence type="predicted"/>
<evidence type="ECO:0000313" key="2">
    <source>
        <dbReference type="EMBL" id="KAA0063446.1"/>
    </source>
</evidence>
<feature type="region of interest" description="Disordered" evidence="1">
    <location>
        <begin position="39"/>
        <end position="105"/>
    </location>
</feature>
<feature type="compositionally biased region" description="Basic and acidic residues" evidence="1">
    <location>
        <begin position="57"/>
        <end position="71"/>
    </location>
</feature>
<protein>
    <submittedName>
        <fullName evidence="2">Protein Ycf2-like</fullName>
    </submittedName>
</protein>
<evidence type="ECO:0000256" key="1">
    <source>
        <dbReference type="SAM" id="MobiDB-lite"/>
    </source>
</evidence>
<organism evidence="2 3">
    <name type="scientific">Cucumis melo var. makuwa</name>
    <name type="common">Oriental melon</name>
    <dbReference type="NCBI Taxonomy" id="1194695"/>
    <lineage>
        <taxon>Eukaryota</taxon>
        <taxon>Viridiplantae</taxon>
        <taxon>Streptophyta</taxon>
        <taxon>Embryophyta</taxon>
        <taxon>Tracheophyta</taxon>
        <taxon>Spermatophyta</taxon>
        <taxon>Magnoliopsida</taxon>
        <taxon>eudicotyledons</taxon>
        <taxon>Gunneridae</taxon>
        <taxon>Pentapetalae</taxon>
        <taxon>rosids</taxon>
        <taxon>fabids</taxon>
        <taxon>Cucurbitales</taxon>
        <taxon>Cucurbitaceae</taxon>
        <taxon>Benincaseae</taxon>
        <taxon>Cucumis</taxon>
    </lineage>
</organism>
<feature type="compositionally biased region" description="Polar residues" evidence="1">
    <location>
        <begin position="39"/>
        <end position="54"/>
    </location>
</feature>
<dbReference type="AlphaFoldDB" id="A0A5A7VAJ8"/>
<accession>A0A5A7VAJ8</accession>
<evidence type="ECO:0000313" key="3">
    <source>
        <dbReference type="Proteomes" id="UP000321393"/>
    </source>
</evidence>
<sequence>MEKSMDGILDFLKSIELKMNTRFKKLEQKMNEIIKAIRSQQPSSSGAQVTNEYMSKSFEEQLDKVKENQEKDDIEDLNLDSSNPKVLGKKDDEEDKDEKGSMAKS</sequence>
<gene>
    <name evidence="2" type="ORF">E6C27_scaffold977G00280</name>
</gene>